<dbReference type="InterPro" id="IPR055396">
    <property type="entry name" value="DUF7088"/>
</dbReference>
<dbReference type="AlphaFoldDB" id="X1I4F1"/>
<protein>
    <recommendedName>
        <fullName evidence="2">DUF7088 domain-containing protein</fullName>
    </recommendedName>
</protein>
<proteinExistence type="predicted"/>
<feature type="domain" description="DUF7088" evidence="2">
    <location>
        <begin position="105"/>
        <end position="174"/>
    </location>
</feature>
<dbReference type="EMBL" id="BARU01042852">
    <property type="protein sequence ID" value="GAH76577.1"/>
    <property type="molecule type" value="Genomic_DNA"/>
</dbReference>
<feature type="transmembrane region" description="Helical" evidence="1">
    <location>
        <begin position="76"/>
        <end position="94"/>
    </location>
</feature>
<reference evidence="3" key="1">
    <citation type="journal article" date="2014" name="Front. Microbiol.">
        <title>High frequency of phylogenetically diverse reductive dehalogenase-homologous genes in deep subseafloor sedimentary metagenomes.</title>
        <authorList>
            <person name="Kawai M."/>
            <person name="Futagami T."/>
            <person name="Toyoda A."/>
            <person name="Takaki Y."/>
            <person name="Nishi S."/>
            <person name="Hori S."/>
            <person name="Arai W."/>
            <person name="Tsubouchi T."/>
            <person name="Morono Y."/>
            <person name="Uchiyama I."/>
            <person name="Ito T."/>
            <person name="Fujiyama A."/>
            <person name="Inagaki F."/>
            <person name="Takami H."/>
        </authorList>
    </citation>
    <scope>NUCLEOTIDE SEQUENCE</scope>
    <source>
        <strain evidence="3">Expedition CK06-06</strain>
    </source>
</reference>
<keyword evidence="1" id="KW-1133">Transmembrane helix</keyword>
<name>X1I4F1_9ZZZZ</name>
<sequence>MNFKKIKENKNLREIIFYSSVIIIIAFWVINLLLNQKLFLIGSAIGFLGLILYFILNPFNIKQIFTDKTKKQGSYFVFKTIMILFIVILVFSILNGKLPKLDLTETKIYSLSDITKETLKKIEEPLKIKFFAEGGQGEHSTVGKLLTAYQKENKNITLDFIDPVVRPDLANKYQISEKIQ</sequence>
<dbReference type="Pfam" id="PF23357">
    <property type="entry name" value="DUF7088"/>
    <property type="match status" value="1"/>
</dbReference>
<gene>
    <name evidence="3" type="ORF">S03H2_65753</name>
</gene>
<evidence type="ECO:0000259" key="2">
    <source>
        <dbReference type="Pfam" id="PF23357"/>
    </source>
</evidence>
<dbReference type="Gene3D" id="3.40.30.10">
    <property type="entry name" value="Glutaredoxin"/>
    <property type="match status" value="1"/>
</dbReference>
<keyword evidence="1" id="KW-0812">Transmembrane</keyword>
<feature type="transmembrane region" description="Helical" evidence="1">
    <location>
        <begin position="12"/>
        <end position="32"/>
    </location>
</feature>
<accession>X1I4F1</accession>
<evidence type="ECO:0000313" key="3">
    <source>
        <dbReference type="EMBL" id="GAH76577.1"/>
    </source>
</evidence>
<organism evidence="3">
    <name type="scientific">marine sediment metagenome</name>
    <dbReference type="NCBI Taxonomy" id="412755"/>
    <lineage>
        <taxon>unclassified sequences</taxon>
        <taxon>metagenomes</taxon>
        <taxon>ecological metagenomes</taxon>
    </lineage>
</organism>
<evidence type="ECO:0000256" key="1">
    <source>
        <dbReference type="SAM" id="Phobius"/>
    </source>
</evidence>
<comment type="caution">
    <text evidence="3">The sequence shown here is derived from an EMBL/GenBank/DDBJ whole genome shotgun (WGS) entry which is preliminary data.</text>
</comment>
<feature type="transmembrane region" description="Helical" evidence="1">
    <location>
        <begin position="38"/>
        <end position="56"/>
    </location>
</feature>
<keyword evidence="1" id="KW-0472">Membrane</keyword>